<evidence type="ECO:0008006" key="3">
    <source>
        <dbReference type="Google" id="ProtNLM"/>
    </source>
</evidence>
<dbReference type="AlphaFoldDB" id="A0A078S3E8"/>
<organism evidence="1 2">
    <name type="scientific">Bacteroides uniformis str. 3978 T3 ii</name>
    <dbReference type="NCBI Taxonomy" id="1339349"/>
    <lineage>
        <taxon>Bacteria</taxon>
        <taxon>Pseudomonadati</taxon>
        <taxon>Bacteroidota</taxon>
        <taxon>Bacteroidia</taxon>
        <taxon>Bacteroidales</taxon>
        <taxon>Bacteroidaceae</taxon>
        <taxon>Bacteroides</taxon>
    </lineage>
</organism>
<evidence type="ECO:0000313" key="2">
    <source>
        <dbReference type="Proteomes" id="UP000028013"/>
    </source>
</evidence>
<dbReference type="EMBL" id="JNHN01000174">
    <property type="protein sequence ID" value="KDS50512.1"/>
    <property type="molecule type" value="Genomic_DNA"/>
</dbReference>
<reference evidence="1 2" key="1">
    <citation type="submission" date="2014-04" db="EMBL/GenBank/DDBJ databases">
        <authorList>
            <person name="Sears C."/>
            <person name="Carroll K."/>
            <person name="Sack B.R."/>
            <person name="Qadri F."/>
            <person name="Myers L.L."/>
            <person name="Chung G.-T."/>
            <person name="Escheverria P."/>
            <person name="Fraser C.M."/>
            <person name="Sadzewicz L."/>
            <person name="Shefchek K.A."/>
            <person name="Tallon L."/>
            <person name="Das S.P."/>
            <person name="Daugherty S."/>
            <person name="Mongodin E.F."/>
        </authorList>
    </citation>
    <scope>NUCLEOTIDE SEQUENCE [LARGE SCALE GENOMIC DNA]</scope>
    <source>
        <strain evidence="1 2">3978 T3 ii</strain>
    </source>
</reference>
<comment type="caution">
    <text evidence="1">The sequence shown here is derived from an EMBL/GenBank/DDBJ whole genome shotgun (WGS) entry which is preliminary data.</text>
</comment>
<evidence type="ECO:0000313" key="1">
    <source>
        <dbReference type="EMBL" id="KDS50512.1"/>
    </source>
</evidence>
<gene>
    <name evidence="1" type="ORF">M094_1439</name>
</gene>
<accession>A0A078S3E8</accession>
<name>A0A078S3E8_BACUN</name>
<sequence length="72" mass="8109">MMNSWQEWVVALLLLLCAVRIGMSIYSFFHRVKENGNPCDSCASGCELKNLYDKKRAECSGVTKKKKKSCCG</sequence>
<proteinExistence type="predicted"/>
<protein>
    <recommendedName>
        <fullName evidence="3">FeoB-associated Cys-rich membrane protein</fullName>
    </recommendedName>
</protein>
<dbReference type="Proteomes" id="UP000028013">
    <property type="component" value="Unassembled WGS sequence"/>
</dbReference>